<dbReference type="SMART" id="SM00471">
    <property type="entry name" value="HDc"/>
    <property type="match status" value="1"/>
</dbReference>
<dbReference type="RefSeq" id="WP_301190755.1">
    <property type="nucleotide sequence ID" value="NZ_JAPDPJ010000025.1"/>
</dbReference>
<comment type="caution">
    <text evidence="2">The sequence shown here is derived from an EMBL/GenBank/DDBJ whole genome shotgun (WGS) entry which is preliminary data.</text>
</comment>
<dbReference type="SUPFAM" id="SSF109604">
    <property type="entry name" value="HD-domain/PDEase-like"/>
    <property type="match status" value="1"/>
</dbReference>
<dbReference type="GO" id="GO:0006203">
    <property type="term" value="P:dGTP catabolic process"/>
    <property type="evidence" value="ECO:0007669"/>
    <property type="project" value="TreeGrafter"/>
</dbReference>
<dbReference type="InterPro" id="IPR003607">
    <property type="entry name" value="HD/PDEase_dom"/>
</dbReference>
<dbReference type="Pfam" id="PF19276">
    <property type="entry name" value="HD_assoc_2"/>
    <property type="match status" value="1"/>
</dbReference>
<name>A0AAE3M594_9BACT</name>
<dbReference type="InterPro" id="IPR045509">
    <property type="entry name" value="HD_assoc_2"/>
</dbReference>
<keyword evidence="3" id="KW-1185">Reference proteome</keyword>
<feature type="domain" description="HD/PDEase" evidence="1">
    <location>
        <begin position="56"/>
        <end position="181"/>
    </location>
</feature>
<dbReference type="PANTHER" id="PTHR11373:SF4">
    <property type="entry name" value="DEOXYNUCLEOSIDE TRIPHOSPHATE TRIPHOSPHOHYDROLASE SAMHD1"/>
    <property type="match status" value="1"/>
</dbReference>
<dbReference type="InterPro" id="IPR006674">
    <property type="entry name" value="HD_domain"/>
</dbReference>
<proteinExistence type="predicted"/>
<dbReference type="GO" id="GO:0008832">
    <property type="term" value="F:dGTPase activity"/>
    <property type="evidence" value="ECO:0007669"/>
    <property type="project" value="TreeGrafter"/>
</dbReference>
<protein>
    <submittedName>
        <fullName evidence="2">HD domain-containing protein</fullName>
    </submittedName>
</protein>
<sequence length="422" mass="48741">MSREYNLNKLKIINDPVHGFVKVPFPIVYDLLQHRYFQRLRGIKQLGLTSLVYPGAMHNRFQHAVGAMHLMSSAVSVLQSKGIEITKEESIAVHIAILLHDIGHGPFSHALEYSVVEGVSHEDVSLAFMHSLNKEFDGALSMALDVFQDKYPKKFLHQLVSSQLDMDRLDYLKRDSFFSGVTEGVIGSDRIIKMLHVHDDQLVVESKGIYSIEKFLIARRLMYWQVYLHKTALVAEKMLMKVLQRARYLCSQDIELYAPQQLLFFLKNAIIKEDFDHNDDVLENFAFLDDGDIMSAIKSWIHHKDYILSALARALYDRDLLHIDLQKENFDKNLVKQIRNKVKSVYNLQNTDEVSYFVYTDVIENHAYSITDEKINILYSGNELRDISKASDILNLSVLSKNVKKNVLCYPKSLRKWVSEIS</sequence>
<dbReference type="AlphaFoldDB" id="A0AAE3M594"/>
<evidence type="ECO:0000259" key="1">
    <source>
        <dbReference type="SMART" id="SM00471"/>
    </source>
</evidence>
<evidence type="ECO:0000313" key="3">
    <source>
        <dbReference type="Proteomes" id="UP001209229"/>
    </source>
</evidence>
<dbReference type="Pfam" id="PF01966">
    <property type="entry name" value="HD"/>
    <property type="match status" value="1"/>
</dbReference>
<organism evidence="2 3">
    <name type="scientific">Plebeiibacterium sediminum</name>
    <dbReference type="NCBI Taxonomy" id="2992112"/>
    <lineage>
        <taxon>Bacteria</taxon>
        <taxon>Pseudomonadati</taxon>
        <taxon>Bacteroidota</taxon>
        <taxon>Bacteroidia</taxon>
        <taxon>Marinilabiliales</taxon>
        <taxon>Marinilabiliaceae</taxon>
        <taxon>Plebeiibacterium</taxon>
    </lineage>
</organism>
<dbReference type="Proteomes" id="UP001209229">
    <property type="component" value="Unassembled WGS sequence"/>
</dbReference>
<accession>A0AAE3M594</accession>
<dbReference type="InterPro" id="IPR050135">
    <property type="entry name" value="dGTPase-like"/>
</dbReference>
<gene>
    <name evidence="2" type="ORF">OM075_11970</name>
</gene>
<reference evidence="2" key="1">
    <citation type="submission" date="2022-10" db="EMBL/GenBank/DDBJ databases">
        <authorList>
            <person name="Yu W.X."/>
        </authorList>
    </citation>
    <scope>NUCLEOTIDE SEQUENCE</scope>
    <source>
        <strain evidence="2">AAT</strain>
    </source>
</reference>
<evidence type="ECO:0000313" key="2">
    <source>
        <dbReference type="EMBL" id="MCW3787191.1"/>
    </source>
</evidence>
<dbReference type="Gene3D" id="1.10.3210.10">
    <property type="entry name" value="Hypothetical protein af1432"/>
    <property type="match status" value="1"/>
</dbReference>
<dbReference type="CDD" id="cd00077">
    <property type="entry name" value="HDc"/>
    <property type="match status" value="1"/>
</dbReference>
<dbReference type="PANTHER" id="PTHR11373">
    <property type="entry name" value="DEOXYNUCLEOSIDE TRIPHOSPHATE TRIPHOSPHOHYDROLASE"/>
    <property type="match status" value="1"/>
</dbReference>
<dbReference type="EMBL" id="JAPDPJ010000025">
    <property type="protein sequence ID" value="MCW3787191.1"/>
    <property type="molecule type" value="Genomic_DNA"/>
</dbReference>